<protein>
    <recommendedName>
        <fullName evidence="2">IrrE N-terminal-like domain-containing protein</fullName>
    </recommendedName>
</protein>
<dbReference type="eggNOG" id="COG2856">
    <property type="taxonomic scope" value="Bacteria"/>
</dbReference>
<feature type="region of interest" description="Disordered" evidence="1">
    <location>
        <begin position="250"/>
        <end position="269"/>
    </location>
</feature>
<evidence type="ECO:0000256" key="1">
    <source>
        <dbReference type="SAM" id="MobiDB-lite"/>
    </source>
</evidence>
<dbReference type="InterPro" id="IPR052345">
    <property type="entry name" value="Rad_response_metalloprotease"/>
</dbReference>
<evidence type="ECO:0000259" key="2">
    <source>
        <dbReference type="Pfam" id="PF06114"/>
    </source>
</evidence>
<evidence type="ECO:0000313" key="3">
    <source>
        <dbReference type="EMBL" id="ADY12295.1"/>
    </source>
</evidence>
<dbReference type="Proteomes" id="UP000008466">
    <property type="component" value="Chromosome"/>
</dbReference>
<name>F0RUD3_SPHGB</name>
<dbReference type="PANTHER" id="PTHR43236:SF1">
    <property type="entry name" value="BLL7220 PROTEIN"/>
    <property type="match status" value="1"/>
</dbReference>
<dbReference type="KEGG" id="sbu:SpiBuddy_0462"/>
<proteinExistence type="predicted"/>
<accession>F0RUD3</accession>
<organism evidence="3 4">
    <name type="scientific">Sphaerochaeta globosa (strain ATCC BAA-1886 / DSM 22777 / Buddy)</name>
    <name type="common">Spirochaeta sp. (strain Buddy)</name>
    <dbReference type="NCBI Taxonomy" id="158189"/>
    <lineage>
        <taxon>Bacteria</taxon>
        <taxon>Pseudomonadati</taxon>
        <taxon>Spirochaetota</taxon>
        <taxon>Spirochaetia</taxon>
        <taxon>Spirochaetales</taxon>
        <taxon>Sphaerochaetaceae</taxon>
        <taxon>Sphaerochaeta</taxon>
    </lineage>
</organism>
<sequence>MQITTQKANGNSFLEMQAQNKLASYYKQNTILQDQIFDILQLHSRVLYYPLDDESIGGYFSHLQGETFVCINTSLSYEEQILSAAHALYHIWYDHREGVLLAATLEETKQELTPNQQQANQFVRALLLPELLLIKEMHLHAMEPKLKDLTDILKLARIFLVPFHTMVKRLEEIEAISQKTYLSLLNLDKNQLGLWKKRLGLDSIERTNKISLDSLVEYAVRAYELHQITFERLEYLLSLACLQAGEVGITSPEKPQTPSEEELSRLITP</sequence>
<keyword evidence="4" id="KW-1185">Reference proteome</keyword>
<dbReference type="Pfam" id="PF06114">
    <property type="entry name" value="Peptidase_M78"/>
    <property type="match status" value="1"/>
</dbReference>
<dbReference type="PANTHER" id="PTHR43236">
    <property type="entry name" value="ANTITOXIN HIGA1"/>
    <property type="match status" value="1"/>
</dbReference>
<dbReference type="InterPro" id="IPR010359">
    <property type="entry name" value="IrrE_HExxH"/>
</dbReference>
<dbReference type="AlphaFoldDB" id="F0RUD3"/>
<reference evidence="4" key="1">
    <citation type="submission" date="2011-02" db="EMBL/GenBank/DDBJ databases">
        <title>Complete sequence of Spirochaeta sp. Buddy.</title>
        <authorList>
            <person name="Lucas S."/>
            <person name="Copeland A."/>
            <person name="Lapidus A."/>
            <person name="Cheng J.-F."/>
            <person name="Goodwin L."/>
            <person name="Pitluck S."/>
            <person name="Zeytun A."/>
            <person name="Detter J.C."/>
            <person name="Han C."/>
            <person name="Tapia R."/>
            <person name="Land M."/>
            <person name="Hauser L."/>
            <person name="Kyrpides N."/>
            <person name="Ivanova N."/>
            <person name="Mikhailova N."/>
            <person name="Pagani I."/>
            <person name="Ritalahti K.M."/>
            <person name="Loeffler F.E."/>
            <person name="Woyke T."/>
        </authorList>
    </citation>
    <scope>NUCLEOTIDE SEQUENCE [LARGE SCALE GENOMIC DNA]</scope>
    <source>
        <strain evidence="4">ATCC BAA-1886 / DSM 22777 / Buddy</strain>
    </source>
</reference>
<dbReference type="HOGENOM" id="CLU_088575_1_0_12"/>
<evidence type="ECO:0000313" key="4">
    <source>
        <dbReference type="Proteomes" id="UP000008466"/>
    </source>
</evidence>
<dbReference type="Gene3D" id="1.10.10.2910">
    <property type="match status" value="1"/>
</dbReference>
<gene>
    <name evidence="3" type="ordered locus">SpiBuddy_0462</name>
</gene>
<dbReference type="EMBL" id="CP002541">
    <property type="protein sequence ID" value="ADY12295.1"/>
    <property type="molecule type" value="Genomic_DNA"/>
</dbReference>
<dbReference type="STRING" id="158189.SpiBuddy_0462"/>
<feature type="domain" description="IrrE N-terminal-like" evidence="2">
    <location>
        <begin position="46"/>
        <end position="170"/>
    </location>
</feature>
<dbReference type="RefSeq" id="WP_013606148.1">
    <property type="nucleotide sequence ID" value="NC_015152.1"/>
</dbReference>